<feature type="transmembrane region" description="Helical" evidence="5">
    <location>
        <begin position="166"/>
        <end position="186"/>
    </location>
</feature>
<feature type="domain" description="Virulence factor membrane-bound polymerase C-terminal" evidence="7">
    <location>
        <begin position="295"/>
        <end position="464"/>
    </location>
</feature>
<dbReference type="RefSeq" id="WP_390210364.1">
    <property type="nucleotide sequence ID" value="NZ_JBHLXJ010000004.1"/>
</dbReference>
<proteinExistence type="predicted"/>
<dbReference type="PANTHER" id="PTHR37422">
    <property type="entry name" value="TEICHURONIC ACID BIOSYNTHESIS PROTEIN TUAE"/>
    <property type="match status" value="1"/>
</dbReference>
<evidence type="ECO:0000256" key="1">
    <source>
        <dbReference type="ARBA" id="ARBA00004141"/>
    </source>
</evidence>
<dbReference type="Pfam" id="PF11846">
    <property type="entry name" value="Wzy_C_2"/>
    <property type="match status" value="1"/>
</dbReference>
<keyword evidence="3 5" id="KW-1133">Transmembrane helix</keyword>
<keyword evidence="9" id="KW-1185">Reference proteome</keyword>
<evidence type="ECO:0000256" key="5">
    <source>
        <dbReference type="SAM" id="Phobius"/>
    </source>
</evidence>
<feature type="transmembrane region" description="Helical" evidence="5">
    <location>
        <begin position="141"/>
        <end position="159"/>
    </location>
</feature>
<evidence type="ECO:0000259" key="7">
    <source>
        <dbReference type="Pfam" id="PF11846"/>
    </source>
</evidence>
<evidence type="ECO:0000313" key="8">
    <source>
        <dbReference type="EMBL" id="MFC0349039.1"/>
    </source>
</evidence>
<feature type="transmembrane region" description="Helical" evidence="5">
    <location>
        <begin position="345"/>
        <end position="363"/>
    </location>
</feature>
<feature type="transmembrane region" description="Helical" evidence="5">
    <location>
        <begin position="12"/>
        <end position="34"/>
    </location>
</feature>
<dbReference type="InterPro" id="IPR051533">
    <property type="entry name" value="WaaL-like"/>
</dbReference>
<dbReference type="Proteomes" id="UP001589844">
    <property type="component" value="Unassembled WGS sequence"/>
</dbReference>
<keyword evidence="2 5" id="KW-0812">Transmembrane</keyword>
<gene>
    <name evidence="8" type="ORF">ACFFJH_04410</name>
</gene>
<feature type="transmembrane region" description="Helical" evidence="5">
    <location>
        <begin position="290"/>
        <end position="308"/>
    </location>
</feature>
<evidence type="ECO:0000259" key="6">
    <source>
        <dbReference type="Pfam" id="PF04932"/>
    </source>
</evidence>
<accession>A0ABV6IB41</accession>
<dbReference type="InterPro" id="IPR021797">
    <property type="entry name" value="Wzy_C_2"/>
</dbReference>
<feature type="transmembrane region" description="Helical" evidence="5">
    <location>
        <begin position="89"/>
        <end position="111"/>
    </location>
</feature>
<feature type="domain" description="O-antigen ligase-related" evidence="6">
    <location>
        <begin position="126"/>
        <end position="270"/>
    </location>
</feature>
<evidence type="ECO:0000256" key="3">
    <source>
        <dbReference type="ARBA" id="ARBA00022989"/>
    </source>
</evidence>
<keyword evidence="4 5" id="KW-0472">Membrane</keyword>
<comment type="caution">
    <text evidence="8">The sequence shown here is derived from an EMBL/GenBank/DDBJ whole genome shotgun (WGS) entry which is preliminary data.</text>
</comment>
<dbReference type="Pfam" id="PF04932">
    <property type="entry name" value="Wzy_C"/>
    <property type="match status" value="1"/>
</dbReference>
<evidence type="ECO:0000256" key="2">
    <source>
        <dbReference type="ARBA" id="ARBA00022692"/>
    </source>
</evidence>
<name>A0ABV6IB41_9BURK</name>
<reference evidence="8 9" key="1">
    <citation type="submission" date="2024-09" db="EMBL/GenBank/DDBJ databases">
        <authorList>
            <person name="Sun Q."/>
            <person name="Mori K."/>
        </authorList>
    </citation>
    <scope>NUCLEOTIDE SEQUENCE [LARGE SCALE GENOMIC DNA]</scope>
    <source>
        <strain evidence="8 9">CCM 8677</strain>
    </source>
</reference>
<dbReference type="InterPro" id="IPR007016">
    <property type="entry name" value="O-antigen_ligase-rel_domated"/>
</dbReference>
<comment type="subcellular location">
    <subcellularLocation>
        <location evidence="1">Membrane</location>
        <topology evidence="1">Multi-pass membrane protein</topology>
    </subcellularLocation>
</comment>
<dbReference type="PANTHER" id="PTHR37422:SF13">
    <property type="entry name" value="LIPOPOLYSACCHARIDE BIOSYNTHESIS PROTEIN PA4999-RELATED"/>
    <property type="match status" value="1"/>
</dbReference>
<feature type="transmembrane region" description="Helical" evidence="5">
    <location>
        <begin position="46"/>
        <end position="69"/>
    </location>
</feature>
<evidence type="ECO:0000256" key="4">
    <source>
        <dbReference type="ARBA" id="ARBA00023136"/>
    </source>
</evidence>
<sequence length="497" mass="56097">MQSVIGLSRFQYSVYPLFYFVLTVFAMILGANWAKQLQGAEKICLMFAWVQLLASVLSVLMQCIQIAGLDWSPIVMYMAHSPDTPMRPFANVAQPNQLALLLCFGLASIWWLAQTKRLNGYLALAFSVFLLWGLALTQSRIAWIILPVFALLAWCRAIGEYPMRRTAILLLLLVYVGFVWFLPSIADMLGFSSATIAERVGGRSERSGLLQQAWFMIKQHPWFGVGWFGFGAEQVKIAADFPSTIYAEHSHNLVLNLMAELGVPAALLIFAALLFWFYQTCVARSAAKNNQVAFVMLSLIAVGVHSMVEFPLWYAYVLLPIAVLMGMLHQIRWPDQAWVITVPRVVPAAISVTGMVVLVLVTLDYQRVVDGFKAFRQAETIAAVPEAAIARPGLTLLPDYFDYFQLMKVTPKENMSAQEIAFIERMSLRFGYVHVLNKLAEVYVLNGQPAKAQRSLQTLQRLHPIVYPNYFDYWQSLAQNDERFAVVFLQMPKRDAP</sequence>
<organism evidence="8 9">
    <name type="scientific">Undibacterium danionis</name>
    <dbReference type="NCBI Taxonomy" id="1812100"/>
    <lineage>
        <taxon>Bacteria</taxon>
        <taxon>Pseudomonadati</taxon>
        <taxon>Pseudomonadota</taxon>
        <taxon>Betaproteobacteria</taxon>
        <taxon>Burkholderiales</taxon>
        <taxon>Oxalobacteraceae</taxon>
        <taxon>Undibacterium</taxon>
    </lineage>
</organism>
<protein>
    <submittedName>
        <fullName evidence="8">Wzy polymerase domain-containing protein</fullName>
    </submittedName>
</protein>
<dbReference type="EMBL" id="JBHLXJ010000004">
    <property type="protein sequence ID" value="MFC0349039.1"/>
    <property type="molecule type" value="Genomic_DNA"/>
</dbReference>
<feature type="transmembrane region" description="Helical" evidence="5">
    <location>
        <begin position="261"/>
        <end position="278"/>
    </location>
</feature>
<feature type="transmembrane region" description="Helical" evidence="5">
    <location>
        <begin position="118"/>
        <end position="135"/>
    </location>
</feature>
<evidence type="ECO:0000313" key="9">
    <source>
        <dbReference type="Proteomes" id="UP001589844"/>
    </source>
</evidence>
<feature type="transmembrane region" description="Helical" evidence="5">
    <location>
        <begin position="314"/>
        <end position="333"/>
    </location>
</feature>